<dbReference type="Proteomes" id="UP000016666">
    <property type="component" value="Unassembled WGS sequence"/>
</dbReference>
<name>A0A493TMJ1_ANAPP</name>
<evidence type="ECO:0000313" key="2">
    <source>
        <dbReference type="Proteomes" id="UP000016666"/>
    </source>
</evidence>
<dbReference type="Ensembl" id="ENSAPLT00000033460.1">
    <property type="protein sequence ID" value="ENSAPLP00000027097.1"/>
    <property type="gene ID" value="ENSAPLG00000028237.1"/>
</dbReference>
<reference evidence="2" key="1">
    <citation type="submission" date="2017-10" db="EMBL/GenBank/DDBJ databases">
        <title>A new Pekin duck reference genome.</title>
        <authorList>
            <person name="Hou Z.-C."/>
            <person name="Zhou Z.-K."/>
            <person name="Zhu F."/>
            <person name="Hou S.-S."/>
        </authorList>
    </citation>
    <scope>NUCLEOTIDE SEQUENCE [LARGE SCALE GENOMIC DNA]</scope>
</reference>
<evidence type="ECO:0000313" key="1">
    <source>
        <dbReference type="Ensembl" id="ENSAPLP00000027097.1"/>
    </source>
</evidence>
<dbReference type="AlphaFoldDB" id="A0A493TMJ1"/>
<keyword evidence="2" id="KW-1185">Reference proteome</keyword>
<accession>A0A493TMJ1</accession>
<proteinExistence type="predicted"/>
<reference evidence="1" key="3">
    <citation type="submission" date="2025-09" db="UniProtKB">
        <authorList>
            <consortium name="Ensembl"/>
        </authorList>
    </citation>
    <scope>IDENTIFICATION</scope>
</reference>
<reference evidence="1" key="2">
    <citation type="submission" date="2025-08" db="UniProtKB">
        <authorList>
            <consortium name="Ensembl"/>
        </authorList>
    </citation>
    <scope>IDENTIFICATION</scope>
</reference>
<protein>
    <submittedName>
        <fullName evidence="1">Uncharacterized protein</fullName>
    </submittedName>
</protein>
<organism evidence="1 2">
    <name type="scientific">Anas platyrhynchos platyrhynchos</name>
    <name type="common">Northern mallard</name>
    <dbReference type="NCBI Taxonomy" id="8840"/>
    <lineage>
        <taxon>Eukaryota</taxon>
        <taxon>Metazoa</taxon>
        <taxon>Chordata</taxon>
        <taxon>Craniata</taxon>
        <taxon>Vertebrata</taxon>
        <taxon>Euteleostomi</taxon>
        <taxon>Archelosauria</taxon>
        <taxon>Archosauria</taxon>
        <taxon>Dinosauria</taxon>
        <taxon>Saurischia</taxon>
        <taxon>Theropoda</taxon>
        <taxon>Coelurosauria</taxon>
        <taxon>Aves</taxon>
        <taxon>Neognathae</taxon>
        <taxon>Galloanserae</taxon>
        <taxon>Anseriformes</taxon>
        <taxon>Anatidae</taxon>
        <taxon>Anatinae</taxon>
        <taxon>Anas</taxon>
    </lineage>
</organism>
<sequence>MGRGKMWMHGSPVCSEMRSRCMSPIPVGSKQGRRACLDTWVLSQTGSHRPSPCGHSGNGIV</sequence>